<dbReference type="InterPro" id="IPR000073">
    <property type="entry name" value="AB_hydrolase_1"/>
</dbReference>
<keyword evidence="11" id="KW-0812">Transmembrane</keyword>
<evidence type="ECO:0000256" key="2">
    <source>
        <dbReference type="ARBA" id="ARBA00004496"/>
    </source>
</evidence>
<comment type="subcellular location">
    <subcellularLocation>
        <location evidence="2">Cytoplasm</location>
    </subcellularLocation>
</comment>
<feature type="transmembrane region" description="Helical" evidence="11">
    <location>
        <begin position="30"/>
        <end position="47"/>
    </location>
</feature>
<dbReference type="InterPro" id="IPR029058">
    <property type="entry name" value="AB_hydrolase_fold"/>
</dbReference>
<feature type="domain" description="AB hydrolase-1" evidence="12">
    <location>
        <begin position="183"/>
        <end position="317"/>
    </location>
</feature>
<feature type="region of interest" description="Disordered" evidence="10">
    <location>
        <begin position="321"/>
        <end position="351"/>
    </location>
</feature>
<evidence type="ECO:0000256" key="11">
    <source>
        <dbReference type="SAM" id="Phobius"/>
    </source>
</evidence>
<dbReference type="EC" id="3.4.11.5" evidence="4"/>
<protein>
    <recommendedName>
        <fullName evidence="4">prolyl aminopeptidase</fullName>
        <ecNumber evidence="4">3.4.11.5</ecNumber>
    </recommendedName>
    <alternativeName>
        <fullName evidence="9">Prolyl aminopeptidase</fullName>
    </alternativeName>
</protein>
<dbReference type="GO" id="GO:0005737">
    <property type="term" value="C:cytoplasm"/>
    <property type="evidence" value="ECO:0007669"/>
    <property type="project" value="UniProtKB-SubCell"/>
</dbReference>
<feature type="compositionally biased region" description="Polar residues" evidence="10">
    <location>
        <begin position="328"/>
        <end position="345"/>
    </location>
</feature>
<evidence type="ECO:0000256" key="1">
    <source>
        <dbReference type="ARBA" id="ARBA00001585"/>
    </source>
</evidence>
<dbReference type="SUPFAM" id="SSF53474">
    <property type="entry name" value="alpha/beta-Hydrolases"/>
    <property type="match status" value="1"/>
</dbReference>
<comment type="caution">
    <text evidence="13">The sequence shown here is derived from an EMBL/GenBank/DDBJ whole genome shotgun (WGS) entry which is preliminary data.</text>
</comment>
<proteinExistence type="inferred from homology"/>
<evidence type="ECO:0000256" key="10">
    <source>
        <dbReference type="SAM" id="MobiDB-lite"/>
    </source>
</evidence>
<evidence type="ECO:0000256" key="5">
    <source>
        <dbReference type="ARBA" id="ARBA00022438"/>
    </source>
</evidence>
<evidence type="ECO:0000313" key="13">
    <source>
        <dbReference type="EMBL" id="KAL3796654.1"/>
    </source>
</evidence>
<sequence length="698" mass="77801">MAPLSFLPYNYHRLRSKQCLFRAKRLHLSVLWWTILVACFADAWLLLPPKRYGHRYAPNLKVPPLPSSLATSALRSIAALQSSVDNNEHDLEIKSAPVLRTPYDPPPRIDDDKKVKDAATSAATSLFVTKVVNGTLPTEDGSPHVLYYEVHHRIPVDALGDESIMNCQDFNLTSKKGSGLTALVLHGGPGAGCFPRHANFFSPELYEYVVLLDQRGCGKSVPLGEVSMNTLTLLVQDVERLRRHLFGAHGENRPWDCILGGSWGCTLALAYSHSFPSRVRSMVLRGVCLFRRKEIDWLFGDPPLKQRNDYLLSTSNLRELVGGDRSSRGQSAVTRNTPTKTYSSPKNDKDSTATASQLFSQAWKAFSEGVGVSTKSQEQMTTQRNRSVLIQYYHRLLGSNSLIRARAAQSWFRWEMGIYSSGLPKETQSKTNGNKTELLIWNPARQTWHYEDAKVLNNRSVTSIDNSYTVDGDQSNLHRSVDESVVQSLRQYSRPPTEQTLETERSTGQVQPMRVENIALDEASAQPIESNTNSKNQSLTSNSTFDSTTFIPAQAMLTCYYCINDDHVLHPYRSFLSLSSKTASWYASHIPPLSTMKSSQPMPSSTDQSYPLPPCIAIQGGLDAICPPDTALDLHHSWKELELRIALSSGHSMYDPVIAGEIVKALDRFGQALLKEQNEEVRLVGENVPSVAMAVCLQ</sequence>
<dbReference type="GO" id="GO:0006508">
    <property type="term" value="P:proteolysis"/>
    <property type="evidence" value="ECO:0007669"/>
    <property type="project" value="UniProtKB-KW"/>
</dbReference>
<evidence type="ECO:0000256" key="3">
    <source>
        <dbReference type="ARBA" id="ARBA00010088"/>
    </source>
</evidence>
<evidence type="ECO:0000256" key="6">
    <source>
        <dbReference type="ARBA" id="ARBA00022490"/>
    </source>
</evidence>
<evidence type="ECO:0000256" key="7">
    <source>
        <dbReference type="ARBA" id="ARBA00022670"/>
    </source>
</evidence>
<comment type="similarity">
    <text evidence="3">Belongs to the peptidase S33 family.</text>
</comment>
<reference evidence="13 14" key="1">
    <citation type="journal article" date="2020" name="G3 (Bethesda)">
        <title>Improved Reference Genome for Cyclotella cryptica CCMP332, a Model for Cell Wall Morphogenesis, Salinity Adaptation, and Lipid Production in Diatoms (Bacillariophyta).</title>
        <authorList>
            <person name="Roberts W.R."/>
            <person name="Downey K.M."/>
            <person name="Ruck E.C."/>
            <person name="Traller J.C."/>
            <person name="Alverson A.J."/>
        </authorList>
    </citation>
    <scope>NUCLEOTIDE SEQUENCE [LARGE SCALE GENOMIC DNA]</scope>
    <source>
        <strain evidence="13 14">CCMP332</strain>
    </source>
</reference>
<keyword evidence="7" id="KW-0645">Protease</keyword>
<evidence type="ECO:0000259" key="12">
    <source>
        <dbReference type="Pfam" id="PF00561"/>
    </source>
</evidence>
<organism evidence="13 14">
    <name type="scientific">Cyclotella cryptica</name>
    <dbReference type="NCBI Taxonomy" id="29204"/>
    <lineage>
        <taxon>Eukaryota</taxon>
        <taxon>Sar</taxon>
        <taxon>Stramenopiles</taxon>
        <taxon>Ochrophyta</taxon>
        <taxon>Bacillariophyta</taxon>
        <taxon>Coscinodiscophyceae</taxon>
        <taxon>Thalassiosirophycidae</taxon>
        <taxon>Stephanodiscales</taxon>
        <taxon>Stephanodiscaceae</taxon>
        <taxon>Cyclotella</taxon>
    </lineage>
</organism>
<dbReference type="PANTHER" id="PTHR43722">
    <property type="entry name" value="PROLINE IMINOPEPTIDASE"/>
    <property type="match status" value="1"/>
</dbReference>
<keyword evidence="14" id="KW-1185">Reference proteome</keyword>
<dbReference type="GO" id="GO:0004177">
    <property type="term" value="F:aminopeptidase activity"/>
    <property type="evidence" value="ECO:0007669"/>
    <property type="project" value="UniProtKB-KW"/>
</dbReference>
<keyword evidence="5" id="KW-0031">Aminopeptidase</keyword>
<keyword evidence="11" id="KW-1133">Transmembrane helix</keyword>
<dbReference type="AlphaFoldDB" id="A0ABD3Q9F7"/>
<keyword evidence="8" id="KW-0378">Hydrolase</keyword>
<gene>
    <name evidence="13" type="ORF">HJC23_009954</name>
</gene>
<dbReference type="InterPro" id="IPR002410">
    <property type="entry name" value="Peptidase_S33"/>
</dbReference>
<name>A0ABD3Q9F7_9STRA</name>
<dbReference type="EMBL" id="JABMIG020000061">
    <property type="protein sequence ID" value="KAL3796654.1"/>
    <property type="molecule type" value="Genomic_DNA"/>
</dbReference>
<evidence type="ECO:0000313" key="14">
    <source>
        <dbReference type="Proteomes" id="UP001516023"/>
    </source>
</evidence>
<keyword evidence="11" id="KW-0472">Membrane</keyword>
<dbReference type="PANTHER" id="PTHR43722:SF1">
    <property type="entry name" value="PROLINE IMINOPEPTIDASE"/>
    <property type="match status" value="1"/>
</dbReference>
<dbReference type="InterPro" id="IPR005944">
    <property type="entry name" value="Pro_iminopeptidase"/>
</dbReference>
<accession>A0ABD3Q9F7</accession>
<keyword evidence="6" id="KW-0963">Cytoplasm</keyword>
<dbReference type="PRINTS" id="PR00793">
    <property type="entry name" value="PROAMNOPTASE"/>
</dbReference>
<comment type="catalytic activity">
    <reaction evidence="1">
        <text>Release of N-terminal proline from a peptide.</text>
        <dbReference type="EC" id="3.4.11.5"/>
    </reaction>
</comment>
<dbReference type="Pfam" id="PF00561">
    <property type="entry name" value="Abhydrolase_1"/>
    <property type="match status" value="1"/>
</dbReference>
<dbReference type="Gene3D" id="3.40.50.1820">
    <property type="entry name" value="alpha/beta hydrolase"/>
    <property type="match status" value="2"/>
</dbReference>
<evidence type="ECO:0000256" key="9">
    <source>
        <dbReference type="ARBA" id="ARBA00029605"/>
    </source>
</evidence>
<evidence type="ECO:0000256" key="8">
    <source>
        <dbReference type="ARBA" id="ARBA00022801"/>
    </source>
</evidence>
<dbReference type="Proteomes" id="UP001516023">
    <property type="component" value="Unassembled WGS sequence"/>
</dbReference>
<evidence type="ECO:0000256" key="4">
    <source>
        <dbReference type="ARBA" id="ARBA00012568"/>
    </source>
</evidence>